<dbReference type="PATRIC" id="fig|1354337.4.peg.2910"/>
<comment type="subunit">
    <text evidence="6">Interacts with FtsZ.</text>
</comment>
<dbReference type="GO" id="GO:0006281">
    <property type="term" value="P:DNA repair"/>
    <property type="evidence" value="ECO:0007669"/>
    <property type="project" value="TreeGrafter"/>
</dbReference>
<dbReference type="InterPro" id="IPR004596">
    <property type="entry name" value="Cell_div_suppressor_SulA"/>
</dbReference>
<organism evidence="8 9">
    <name type="scientific">Proteus myxofaciens ATCC 19692</name>
    <dbReference type="NCBI Taxonomy" id="1354337"/>
    <lineage>
        <taxon>Bacteria</taxon>
        <taxon>Pseudomonadati</taxon>
        <taxon>Pseudomonadota</taxon>
        <taxon>Gammaproteobacteria</taxon>
        <taxon>Enterobacterales</taxon>
        <taxon>Morganellaceae</taxon>
        <taxon>Proteus</taxon>
    </lineage>
</organism>
<dbReference type="NCBIfam" id="NF007892">
    <property type="entry name" value="PRK10595.1"/>
    <property type="match status" value="1"/>
</dbReference>
<dbReference type="InterPro" id="IPR050356">
    <property type="entry name" value="SulA_CellDiv_inhibitor"/>
</dbReference>
<evidence type="ECO:0000256" key="2">
    <source>
        <dbReference type="ARBA" id="ARBA00022763"/>
    </source>
</evidence>
<comment type="induction">
    <text evidence="6">By DNA damage, as part of the SOS response.</text>
</comment>
<accession>A0A198FDC8</accession>
<evidence type="ECO:0000256" key="7">
    <source>
        <dbReference type="SAM" id="MobiDB-lite"/>
    </source>
</evidence>
<evidence type="ECO:0000256" key="3">
    <source>
        <dbReference type="ARBA" id="ARBA00023210"/>
    </source>
</evidence>
<gene>
    <name evidence="6" type="primary">sulA</name>
    <name evidence="8" type="ORF">M983_2837</name>
</gene>
<evidence type="ECO:0000256" key="6">
    <source>
        <dbReference type="HAMAP-Rule" id="MF_01179"/>
    </source>
</evidence>
<reference evidence="8 9" key="1">
    <citation type="submission" date="2016-04" db="EMBL/GenBank/DDBJ databases">
        <title>ATOL: Assembling a taxonomically balanced genome-scale reconstruction of the evolutionary history of the Enterobacteriaceae.</title>
        <authorList>
            <person name="Plunkett G.III."/>
            <person name="Neeno-Eckwall E.C."/>
            <person name="Glasner J.D."/>
            <person name="Perna N.T."/>
        </authorList>
    </citation>
    <scope>NUCLEOTIDE SEQUENCE [LARGE SCALE GENOMIC DNA]</scope>
    <source>
        <strain evidence="8 9">ATCC 19692</strain>
    </source>
</reference>
<sequence length="183" mass="20836">MAISTTSPIRQNSILQEISNEVLPLSMTSTKISSAVNNKAGMISELLYQDPLIINHILLPLLKQYSNESRWLLWLNPQQKLNRSWLKEAGLPLDKIIQLNQEHKITTVDLMEKALLSGNYSVVLGWLPEISAEEMKTLEYAAHKGKTLGFIMRQQNSNNSHIENSNTSNRHLNSVKIHSNHYH</sequence>
<keyword evidence="1 6" id="KW-0132">Cell division</keyword>
<dbReference type="PANTHER" id="PTHR35369:SF4">
    <property type="entry name" value="CELL DIVISION INHIBITOR SULA"/>
    <property type="match status" value="1"/>
</dbReference>
<keyword evidence="4 6" id="KW-0742">SOS response</keyword>
<protein>
    <recommendedName>
        <fullName evidence="6">Cell division inhibitor SulA</fullName>
    </recommendedName>
</protein>
<dbReference type="PANTHER" id="PTHR35369">
    <property type="entry name" value="BLR3025 PROTEIN-RELATED"/>
    <property type="match status" value="1"/>
</dbReference>
<feature type="site" description="Essential for degradation by Lon protease" evidence="6">
    <location>
        <position position="183"/>
    </location>
</feature>
<dbReference type="RefSeq" id="WP_066752391.1">
    <property type="nucleotide sequence ID" value="NZ_LXEN01000144.1"/>
</dbReference>
<feature type="region of interest" description="Lon protease binding" evidence="6">
    <location>
        <begin position="176"/>
        <end position="183"/>
    </location>
</feature>
<keyword evidence="5 6" id="KW-0131">Cell cycle</keyword>
<comment type="caution">
    <text evidence="8">The sequence shown here is derived from an EMBL/GenBank/DDBJ whole genome shotgun (WGS) entry which is preliminary data.</text>
</comment>
<dbReference type="STRING" id="1354337.M983_2837"/>
<evidence type="ECO:0000256" key="5">
    <source>
        <dbReference type="ARBA" id="ARBA00023306"/>
    </source>
</evidence>
<dbReference type="PIRSF" id="PIRSF003093">
    <property type="entry name" value="SulA"/>
    <property type="match status" value="1"/>
</dbReference>
<keyword evidence="9" id="KW-1185">Reference proteome</keyword>
<proteinExistence type="evidence at transcript level"/>
<dbReference type="AlphaFoldDB" id="A0A198FDC8"/>
<dbReference type="GO" id="GO:0009432">
    <property type="term" value="P:SOS response"/>
    <property type="evidence" value="ECO:0007669"/>
    <property type="project" value="UniProtKB-UniRule"/>
</dbReference>
<evidence type="ECO:0000256" key="4">
    <source>
        <dbReference type="ARBA" id="ARBA00023236"/>
    </source>
</evidence>
<dbReference type="Pfam" id="PF03846">
    <property type="entry name" value="SulA"/>
    <property type="match status" value="1"/>
</dbReference>
<comment type="PTM">
    <text evidence="6">Is rapidly cleaved and degraded by the Lon protease once DNA damage is repaired.</text>
</comment>
<dbReference type="HAMAP" id="MF_01179">
    <property type="entry name" value="SulA"/>
    <property type="match status" value="1"/>
</dbReference>
<dbReference type="EMBL" id="LXEN01000144">
    <property type="protein sequence ID" value="OAT22872.1"/>
    <property type="molecule type" value="Genomic_DNA"/>
</dbReference>
<evidence type="ECO:0000313" key="9">
    <source>
        <dbReference type="Proteomes" id="UP000094023"/>
    </source>
</evidence>
<dbReference type="GO" id="GO:0051782">
    <property type="term" value="P:negative regulation of cell division"/>
    <property type="evidence" value="ECO:0007669"/>
    <property type="project" value="UniProtKB-UniRule"/>
</dbReference>
<keyword evidence="3 6" id="KW-0717">Septation</keyword>
<keyword evidence="2 6" id="KW-0227">DNA damage</keyword>
<dbReference type="GO" id="GO:0000917">
    <property type="term" value="P:division septum assembly"/>
    <property type="evidence" value="ECO:0007669"/>
    <property type="project" value="UniProtKB-KW"/>
</dbReference>
<dbReference type="OrthoDB" id="6464784at2"/>
<comment type="similarity">
    <text evidence="6">Belongs to the SulA family.</text>
</comment>
<feature type="region of interest" description="FtsZ binding" evidence="6">
    <location>
        <begin position="114"/>
        <end position="120"/>
    </location>
</feature>
<feature type="compositionally biased region" description="Polar residues" evidence="7">
    <location>
        <begin position="158"/>
        <end position="172"/>
    </location>
</feature>
<dbReference type="InterPro" id="IPR027417">
    <property type="entry name" value="P-loop_NTPase"/>
</dbReference>
<dbReference type="InterPro" id="IPR047696">
    <property type="entry name" value="SulA_enterobact"/>
</dbReference>
<dbReference type="NCBIfam" id="TIGR00623">
    <property type="entry name" value="SOS_SulA_coli"/>
    <property type="match status" value="1"/>
</dbReference>
<dbReference type="SUPFAM" id="SSF52540">
    <property type="entry name" value="P-loop containing nucleoside triphosphate hydrolases"/>
    <property type="match status" value="1"/>
</dbReference>
<evidence type="ECO:0000256" key="1">
    <source>
        <dbReference type="ARBA" id="ARBA00022618"/>
    </source>
</evidence>
<dbReference type="Gene3D" id="3.40.50.300">
    <property type="entry name" value="P-loop containing nucleotide triphosphate hydrolases"/>
    <property type="match status" value="1"/>
</dbReference>
<comment type="function">
    <text evidence="6">Component of the SOS system and an inhibitor of cell division. Accumulation of SulA causes rapid cessation of cell division and the appearance of long, non-septate filaments. In the presence of GTP, binds a polymerization-competent form of FtsZ in a 1:1 ratio, thus inhibiting FtsZ polymerization and therefore preventing it from participating in the assembly of the Z ring. This mechanism prevents the premature segregation of damaged DNA to daughter cells during cell division.</text>
</comment>
<feature type="region of interest" description="Disordered" evidence="7">
    <location>
        <begin position="158"/>
        <end position="183"/>
    </location>
</feature>
<name>A0A198FDC8_9GAMM</name>
<dbReference type="Proteomes" id="UP000094023">
    <property type="component" value="Unassembled WGS sequence"/>
</dbReference>
<evidence type="ECO:0000313" key="8">
    <source>
        <dbReference type="EMBL" id="OAT22872.1"/>
    </source>
</evidence>